<dbReference type="InterPro" id="IPR000768">
    <property type="entry name" value="ART"/>
</dbReference>
<gene>
    <name evidence="10" type="ORF">XAT740_LOCUS13549</name>
</gene>
<dbReference type="Proteomes" id="UP000663828">
    <property type="component" value="Unassembled WGS sequence"/>
</dbReference>
<proteinExistence type="inferred from homology"/>
<evidence type="ECO:0000256" key="3">
    <source>
        <dbReference type="ARBA" id="ARBA00022679"/>
    </source>
</evidence>
<dbReference type="EMBL" id="CAJNOR010000788">
    <property type="protein sequence ID" value="CAF1007630.1"/>
    <property type="molecule type" value="Genomic_DNA"/>
</dbReference>
<evidence type="ECO:0000256" key="4">
    <source>
        <dbReference type="ARBA" id="ARBA00022695"/>
    </source>
</evidence>
<feature type="repeat" description="TPR" evidence="8">
    <location>
        <begin position="531"/>
        <end position="564"/>
    </location>
</feature>
<dbReference type="SUPFAM" id="SSF81901">
    <property type="entry name" value="HCP-like"/>
    <property type="match status" value="1"/>
</dbReference>
<dbReference type="EC" id="2.4.2.31" evidence="9"/>
<evidence type="ECO:0000256" key="2">
    <source>
        <dbReference type="ARBA" id="ARBA00022676"/>
    </source>
</evidence>
<dbReference type="Pfam" id="PF01129">
    <property type="entry name" value="ART"/>
    <property type="match status" value="1"/>
</dbReference>
<dbReference type="AlphaFoldDB" id="A0A814H9A5"/>
<evidence type="ECO:0000313" key="10">
    <source>
        <dbReference type="EMBL" id="CAF1007630.1"/>
    </source>
</evidence>
<dbReference type="GO" id="GO:0016779">
    <property type="term" value="F:nucleotidyltransferase activity"/>
    <property type="evidence" value="ECO:0007669"/>
    <property type="project" value="UniProtKB-KW"/>
</dbReference>
<name>A0A814H9A5_ADIRI</name>
<comment type="caution">
    <text evidence="10">The sequence shown here is derived from an EMBL/GenBank/DDBJ whole genome shotgun (WGS) entry which is preliminary data.</text>
</comment>
<evidence type="ECO:0000256" key="1">
    <source>
        <dbReference type="ARBA" id="ARBA00009558"/>
    </source>
</evidence>
<keyword evidence="9" id="KW-0521">NADP</keyword>
<feature type="repeat" description="TPR" evidence="8">
    <location>
        <begin position="657"/>
        <end position="690"/>
    </location>
</feature>
<feature type="repeat" description="TPR" evidence="8">
    <location>
        <begin position="615"/>
        <end position="648"/>
    </location>
</feature>
<feature type="non-terminal residue" evidence="10">
    <location>
        <position position="797"/>
    </location>
</feature>
<dbReference type="Gene3D" id="3.90.176.10">
    <property type="entry name" value="Toxin ADP-ribosyltransferase, Chain A, domain 1"/>
    <property type="match status" value="1"/>
</dbReference>
<feature type="repeat" description="TPR" evidence="8">
    <location>
        <begin position="699"/>
        <end position="732"/>
    </location>
</feature>
<evidence type="ECO:0000256" key="9">
    <source>
        <dbReference type="RuleBase" id="RU361228"/>
    </source>
</evidence>
<dbReference type="InterPro" id="IPR019734">
    <property type="entry name" value="TPR_rpt"/>
</dbReference>
<sequence>MANLKKVPQYRTIRRRIVQNYLAVWLDANADLSNNNIQSNIEQLRNVINSVTLFNTIEDSLKFLKEIESEKIFVITSAAFAQTLVPQIHSMKAINTIYICDEDQPWYGQWASEWPKVKGLHPTIQPLIEIIHPAAKRCDQDTTPISFARMNETNEQVDLNRLQPSYMYTQIFKNAILNTKYDNQSSSMLIEFCRDQFQDNLRTLAVVDEFSQAYQPDKAIWWYTKDCFIYPMLNRALRLLESDVIVYMSFFIHDLHRQIEELYKEQACSYGDKPFDVYRGQRLSIDDFHQLGKSQKGLIAFNSFISTSQDEAPAYMYADSATQDLEVMGILFIMTIDPKLDTTSFARIRNISAIEDEDEVLFSMHAVFRINKIEKDKVNDRVFKVFLSLTNDNDPELRVLTTQIEQEDEEVGWTRMGDLLIYLGKLETAENLFLTLLDQNLEDQSPCKYYHALGKIKAKQRNHEEAVQYYQQALEEHGKSCTSDKLFPTHTYNHIGMVYRHTGDYSKALSYHKKALDIQLQILPSDHPEIAISYNNLGSVHHSMGDYPQALSYYKQALGIQQKRSLANHPMVATFYSNIALIYDMMADHTKGLACCEKVFDIQQKSLPADHSHFATSYNNIGFVYCNMNEYSKALACFEKALDVQKKNYPEEHPDIATSYNNIGSVYDKKGDYLRALSYYEQALAVQQKNLPEHHPDTITSFNNIGLMYEKIGKYSEALFYFEKVLAIQQKLLDANHPDLATYYNNVGSLHCDMGEYSKALFYFEEALKIRQKHFSEKHPDIAASYNNIGSVHEKKG</sequence>
<keyword evidence="4" id="KW-0548">Nucleotidyltransferase</keyword>
<dbReference type="SMART" id="SM00028">
    <property type="entry name" value="TPR"/>
    <property type="match status" value="9"/>
</dbReference>
<keyword evidence="5" id="KW-0677">Repeat</keyword>
<feature type="repeat" description="TPR" evidence="8">
    <location>
        <begin position="741"/>
        <end position="774"/>
    </location>
</feature>
<dbReference type="InterPro" id="IPR011990">
    <property type="entry name" value="TPR-like_helical_dom_sf"/>
</dbReference>
<keyword evidence="9" id="KW-0520">NAD</keyword>
<feature type="repeat" description="TPR" evidence="8">
    <location>
        <begin position="447"/>
        <end position="480"/>
    </location>
</feature>
<dbReference type="Pfam" id="PF13181">
    <property type="entry name" value="TPR_8"/>
    <property type="match status" value="1"/>
</dbReference>
<evidence type="ECO:0000256" key="6">
    <source>
        <dbReference type="ARBA" id="ARBA00022803"/>
    </source>
</evidence>
<feature type="repeat" description="TPR" evidence="8">
    <location>
        <begin position="489"/>
        <end position="522"/>
    </location>
</feature>
<dbReference type="PANTHER" id="PTHR45641:SF1">
    <property type="entry name" value="AAA+ ATPASE DOMAIN-CONTAINING PROTEIN"/>
    <property type="match status" value="1"/>
</dbReference>
<evidence type="ECO:0000256" key="8">
    <source>
        <dbReference type="PROSITE-ProRule" id="PRU00339"/>
    </source>
</evidence>
<dbReference type="SUPFAM" id="SSF48452">
    <property type="entry name" value="TPR-like"/>
    <property type="match status" value="1"/>
</dbReference>
<dbReference type="GO" id="GO:0106274">
    <property type="term" value="F:NAD+-protein-arginine ADP-ribosyltransferase activity"/>
    <property type="evidence" value="ECO:0007669"/>
    <property type="project" value="UniProtKB-EC"/>
</dbReference>
<dbReference type="PANTHER" id="PTHR45641">
    <property type="entry name" value="TETRATRICOPEPTIDE REPEAT PROTEIN (AFU_ORTHOLOGUE AFUA_6G03870)"/>
    <property type="match status" value="1"/>
</dbReference>
<evidence type="ECO:0000256" key="7">
    <source>
        <dbReference type="ARBA" id="ARBA00047597"/>
    </source>
</evidence>
<dbReference type="PROSITE" id="PS50293">
    <property type="entry name" value="TPR_REGION"/>
    <property type="match status" value="4"/>
</dbReference>
<dbReference type="Gene3D" id="1.25.40.10">
    <property type="entry name" value="Tetratricopeptide repeat domain"/>
    <property type="match status" value="3"/>
</dbReference>
<comment type="catalytic activity">
    <reaction evidence="7 9">
        <text>L-arginyl-[protein] + NAD(+) = N(omega)-(ADP-D-ribosyl)-L-arginyl-[protein] + nicotinamide + H(+)</text>
        <dbReference type="Rhea" id="RHEA:19149"/>
        <dbReference type="Rhea" id="RHEA-COMP:10532"/>
        <dbReference type="Rhea" id="RHEA-COMP:15087"/>
        <dbReference type="ChEBI" id="CHEBI:15378"/>
        <dbReference type="ChEBI" id="CHEBI:17154"/>
        <dbReference type="ChEBI" id="CHEBI:29965"/>
        <dbReference type="ChEBI" id="CHEBI:57540"/>
        <dbReference type="ChEBI" id="CHEBI:142554"/>
        <dbReference type="EC" id="2.4.2.31"/>
    </reaction>
</comment>
<keyword evidence="2 9" id="KW-0328">Glycosyltransferase</keyword>
<comment type="similarity">
    <text evidence="1 9">Belongs to the Arg-specific ADP-ribosyltransferase family.</text>
</comment>
<protein>
    <recommendedName>
        <fullName evidence="9">NAD(P)(+)--arginine ADP-ribosyltransferase</fullName>
        <ecNumber evidence="9">2.4.2.31</ecNumber>
    </recommendedName>
    <alternativeName>
        <fullName evidence="9">Mono(ADP-ribosyl)transferase</fullName>
    </alternativeName>
</protein>
<evidence type="ECO:0000313" key="11">
    <source>
        <dbReference type="Proteomes" id="UP000663828"/>
    </source>
</evidence>
<dbReference type="SUPFAM" id="SSF56399">
    <property type="entry name" value="ADP-ribosylation"/>
    <property type="match status" value="1"/>
</dbReference>
<keyword evidence="11" id="KW-1185">Reference proteome</keyword>
<dbReference type="PROSITE" id="PS51996">
    <property type="entry name" value="TR_MART"/>
    <property type="match status" value="1"/>
</dbReference>
<accession>A0A814H9A5</accession>
<dbReference type="Pfam" id="PF13424">
    <property type="entry name" value="TPR_12"/>
    <property type="match status" value="3"/>
</dbReference>
<dbReference type="PROSITE" id="PS50005">
    <property type="entry name" value="TPR"/>
    <property type="match status" value="7"/>
</dbReference>
<evidence type="ECO:0000256" key="5">
    <source>
        <dbReference type="ARBA" id="ARBA00022737"/>
    </source>
</evidence>
<organism evidence="10 11">
    <name type="scientific">Adineta ricciae</name>
    <name type="common">Rotifer</name>
    <dbReference type="NCBI Taxonomy" id="249248"/>
    <lineage>
        <taxon>Eukaryota</taxon>
        <taxon>Metazoa</taxon>
        <taxon>Spiralia</taxon>
        <taxon>Gnathifera</taxon>
        <taxon>Rotifera</taxon>
        <taxon>Eurotatoria</taxon>
        <taxon>Bdelloidea</taxon>
        <taxon>Adinetida</taxon>
        <taxon>Adinetidae</taxon>
        <taxon>Adineta</taxon>
    </lineage>
</organism>
<keyword evidence="3 9" id="KW-0808">Transferase</keyword>
<reference evidence="10" key="1">
    <citation type="submission" date="2021-02" db="EMBL/GenBank/DDBJ databases">
        <authorList>
            <person name="Nowell W R."/>
        </authorList>
    </citation>
    <scope>NUCLEOTIDE SEQUENCE</scope>
</reference>
<keyword evidence="6 8" id="KW-0802">TPR repeat</keyword>